<organism evidence="1 2">
    <name type="scientific">phage Lak_Megaphage_Sonny</name>
    <dbReference type="NCBI Taxonomy" id="3109229"/>
    <lineage>
        <taxon>Viruses</taxon>
        <taxon>Duplodnaviria</taxon>
        <taxon>Heunggongvirae</taxon>
        <taxon>Uroviricota</taxon>
        <taxon>Caudoviricetes</taxon>
        <taxon>Caudoviricetes code 15 clade</taxon>
    </lineage>
</organism>
<evidence type="ECO:0000313" key="2">
    <source>
        <dbReference type="Proteomes" id="UP001358193"/>
    </source>
</evidence>
<protein>
    <submittedName>
        <fullName evidence="1">Uncharacterized protein</fullName>
    </submittedName>
</protein>
<dbReference type="Proteomes" id="UP001358193">
    <property type="component" value="Segment"/>
</dbReference>
<proteinExistence type="predicted"/>
<accession>A0ABZ0Z3F4</accession>
<sequence length="639" mass="72640">MNTELIKLFNAAIPEKSTVSFASVNAEAIQRGYLVEPEACTDSVYNFLRAITINPNATFYKTWNDILSKTRFELAIDQIFHYMTTYGTDFSLGNGYVPNDGDINIQDSFTNFKVIKAISKQEMFDKCYGMLKSGIALKQATMETVADYMIQYVNEYACKGLIEIDEIKNKEAITYLCDKLNIYPNNPTNLFRYIIYTTTGSTMIIKNREMFRAIAESVNPFNFANLNDEQLKGLASIFLRYKPLFLAFRHCNDNYALQCKCNNMNKLTNMVVNNKAIINKLRKMAVNLHKPMKDAFWNTVFSTEYPMDKIFSELGNLTPFKKVALMQTCIERSYGKEDQFYIVRNQKAYVRTNYKASNTSEDYRKKLYTILRMSLVEDIKKHAMKEMTVKDENGNDTVVSIPKTVKIGKGMKVALPTSEKSFIGNYPFGTSFDMSNKNSFIGIYWKNEWNTRDFDLKFIGIDGTTVGWNAAYYTDNNKIIYSGDMTNADPEASEILYIKEGCPLGIVTVNQFCGEMPSKYMLYFGNENIKNIARNYMVNPSSIKLQVEIPVEKRQMQVALVNGSKAVLMDLRTGNIPVASYNAYTSAATKSLLIKSECFINADDILADAGFNIVDSSYTGNVDIDFNNLDKDSLISIMG</sequence>
<reference evidence="1 2" key="1">
    <citation type="submission" date="2023-11" db="EMBL/GenBank/DDBJ databases">
        <authorList>
            <person name="Cook R."/>
            <person name="Crisci M."/>
            <person name="Pye H."/>
            <person name="Adriaenssens E."/>
            <person name="Santini J."/>
        </authorList>
    </citation>
    <scope>NUCLEOTIDE SEQUENCE [LARGE SCALE GENOMIC DNA]</scope>
    <source>
        <strain evidence="1">Lak_Megaphage_Sonny</strain>
    </source>
</reference>
<evidence type="ECO:0000313" key="1">
    <source>
        <dbReference type="EMBL" id="WQJ53733.1"/>
    </source>
</evidence>
<dbReference type="EMBL" id="OR769223">
    <property type="protein sequence ID" value="WQJ53733.1"/>
    <property type="molecule type" value="Genomic_DNA"/>
</dbReference>
<keyword evidence="2" id="KW-1185">Reference proteome</keyword>
<name>A0ABZ0Z3F4_9CAUD</name>